<sequence>MDFERTFRGVLLTLCILPLAAQADVYISKGPDGNIIISNVKRAGRNIQSVFHEPVSQPPFQPAGTALAGTDEKSMTASQRPYAQEVSQAAASNDLPEALLHAVIRIESGYNPSARSVKGAAGLMQLMPDTAREMGVTNVWDPSSNIQGGARYLKQLLVMFGNDVSLAVAAYNAGPAAVSKRGNVIPPFAETQRYVPDVLRDYHRLLGDASTALAN</sequence>
<dbReference type="InterPro" id="IPR023346">
    <property type="entry name" value="Lysozyme-like_dom_sf"/>
</dbReference>
<evidence type="ECO:0000259" key="4">
    <source>
        <dbReference type="Pfam" id="PF01464"/>
    </source>
</evidence>
<dbReference type="CDD" id="cd00254">
    <property type="entry name" value="LT-like"/>
    <property type="match status" value="1"/>
</dbReference>
<feature type="domain" description="Transglycosylase SLT" evidence="4">
    <location>
        <begin position="87"/>
        <end position="181"/>
    </location>
</feature>
<dbReference type="Proteomes" id="UP000182894">
    <property type="component" value="Unassembled WGS sequence"/>
</dbReference>
<evidence type="ECO:0000256" key="2">
    <source>
        <dbReference type="SAM" id="MobiDB-lite"/>
    </source>
</evidence>
<dbReference type="InterPro" id="IPR025392">
    <property type="entry name" value="DUF4124"/>
</dbReference>
<dbReference type="STRING" id="89065.SAMN05216605_101643"/>
<feature type="domain" description="DUF4124" evidence="5">
    <location>
        <begin position="12"/>
        <end position="50"/>
    </location>
</feature>
<dbReference type="InterPro" id="IPR008258">
    <property type="entry name" value="Transglycosylase_SLT_dom_1"/>
</dbReference>
<dbReference type="PANTHER" id="PTHR37423">
    <property type="entry name" value="SOLUBLE LYTIC MUREIN TRANSGLYCOSYLASE-RELATED"/>
    <property type="match status" value="1"/>
</dbReference>
<proteinExistence type="inferred from homology"/>
<evidence type="ECO:0000313" key="6">
    <source>
        <dbReference type="EMBL" id="SDG29447.1"/>
    </source>
</evidence>
<comment type="similarity">
    <text evidence="1">Belongs to the transglycosylase Slt family.</text>
</comment>
<feature type="chain" id="PRO_5010277895" evidence="3">
    <location>
        <begin position="24"/>
        <end position="215"/>
    </location>
</feature>
<dbReference type="GO" id="GO:0016020">
    <property type="term" value="C:membrane"/>
    <property type="evidence" value="ECO:0007669"/>
    <property type="project" value="InterPro"/>
</dbReference>
<evidence type="ECO:0000256" key="3">
    <source>
        <dbReference type="SAM" id="SignalP"/>
    </source>
</evidence>
<dbReference type="Pfam" id="PF13511">
    <property type="entry name" value="DUF4124"/>
    <property type="match status" value="1"/>
</dbReference>
<dbReference type="PANTHER" id="PTHR37423:SF2">
    <property type="entry name" value="MEMBRANE-BOUND LYTIC MUREIN TRANSGLYCOSYLASE C"/>
    <property type="match status" value="1"/>
</dbReference>
<name>A0A1G7T287_9PSED</name>
<evidence type="ECO:0000313" key="7">
    <source>
        <dbReference type="Proteomes" id="UP000182894"/>
    </source>
</evidence>
<feature type="region of interest" description="Disordered" evidence="2">
    <location>
        <begin position="58"/>
        <end position="78"/>
    </location>
</feature>
<feature type="signal peptide" evidence="3">
    <location>
        <begin position="1"/>
        <end position="23"/>
    </location>
</feature>
<dbReference type="PROSITE" id="PS00922">
    <property type="entry name" value="TRANSGLYCOSYLASE"/>
    <property type="match status" value="1"/>
</dbReference>
<dbReference type="AlphaFoldDB" id="A0A1G7T287"/>
<protein>
    <submittedName>
        <fullName evidence="6">Transglycosylase SLT domain-containing protein</fullName>
    </submittedName>
</protein>
<accession>A0A1G7T287</accession>
<evidence type="ECO:0000256" key="1">
    <source>
        <dbReference type="ARBA" id="ARBA00007734"/>
    </source>
</evidence>
<gene>
    <name evidence="6" type="ORF">SAMN05216605_101643</name>
</gene>
<dbReference type="EMBL" id="FNCO01000001">
    <property type="protein sequence ID" value="SDG29447.1"/>
    <property type="molecule type" value="Genomic_DNA"/>
</dbReference>
<evidence type="ECO:0000259" key="5">
    <source>
        <dbReference type="Pfam" id="PF13511"/>
    </source>
</evidence>
<organism evidence="6 7">
    <name type="scientific">Pseudomonas abietaniphila</name>
    <dbReference type="NCBI Taxonomy" id="89065"/>
    <lineage>
        <taxon>Bacteria</taxon>
        <taxon>Pseudomonadati</taxon>
        <taxon>Pseudomonadota</taxon>
        <taxon>Gammaproteobacteria</taxon>
        <taxon>Pseudomonadales</taxon>
        <taxon>Pseudomonadaceae</taxon>
        <taxon>Pseudomonas</taxon>
    </lineage>
</organism>
<dbReference type="InterPro" id="IPR000189">
    <property type="entry name" value="Transglyc_AS"/>
</dbReference>
<dbReference type="OrthoDB" id="9815002at2"/>
<dbReference type="GO" id="GO:0000270">
    <property type="term" value="P:peptidoglycan metabolic process"/>
    <property type="evidence" value="ECO:0007669"/>
    <property type="project" value="InterPro"/>
</dbReference>
<reference evidence="7" key="1">
    <citation type="submission" date="2016-10" db="EMBL/GenBank/DDBJ databases">
        <authorList>
            <person name="Varghese N."/>
            <person name="Submissions S."/>
        </authorList>
    </citation>
    <scope>NUCLEOTIDE SEQUENCE [LARGE SCALE GENOMIC DNA]</scope>
    <source>
        <strain evidence="7">ATCC 700689</strain>
    </source>
</reference>
<keyword evidence="7" id="KW-1185">Reference proteome</keyword>
<dbReference type="Pfam" id="PF01464">
    <property type="entry name" value="SLT"/>
    <property type="match status" value="1"/>
</dbReference>
<dbReference type="SUPFAM" id="SSF53955">
    <property type="entry name" value="Lysozyme-like"/>
    <property type="match status" value="1"/>
</dbReference>
<dbReference type="Gene3D" id="1.10.530.10">
    <property type="match status" value="1"/>
</dbReference>
<dbReference type="GO" id="GO:0008933">
    <property type="term" value="F:peptidoglycan lytic transglycosylase activity"/>
    <property type="evidence" value="ECO:0007669"/>
    <property type="project" value="InterPro"/>
</dbReference>
<keyword evidence="3" id="KW-0732">Signal</keyword>
<dbReference type="RefSeq" id="WP_074750109.1">
    <property type="nucleotide sequence ID" value="NZ_FNCO01000001.1"/>
</dbReference>